<dbReference type="Proteomes" id="UP000270678">
    <property type="component" value="Chromosome"/>
</dbReference>
<proteinExistence type="predicted"/>
<feature type="transmembrane region" description="Helical" evidence="6">
    <location>
        <begin position="771"/>
        <end position="793"/>
    </location>
</feature>
<dbReference type="KEGG" id="plut:EI981_24700"/>
<dbReference type="Pfam" id="PF02687">
    <property type="entry name" value="FtsX"/>
    <property type="match status" value="2"/>
</dbReference>
<feature type="domain" description="ABC3 transporter permease C-terminal" evidence="7">
    <location>
        <begin position="268"/>
        <end position="389"/>
    </location>
</feature>
<dbReference type="AlphaFoldDB" id="A0A3S9V419"/>
<dbReference type="PANTHER" id="PTHR30287:SF2">
    <property type="entry name" value="BLL1001 PROTEIN"/>
    <property type="match status" value="1"/>
</dbReference>
<evidence type="ECO:0000256" key="4">
    <source>
        <dbReference type="ARBA" id="ARBA00022989"/>
    </source>
</evidence>
<keyword evidence="3 6" id="KW-0812">Transmembrane</keyword>
<feature type="transmembrane region" description="Helical" evidence="6">
    <location>
        <begin position="677"/>
        <end position="699"/>
    </location>
</feature>
<keyword evidence="4 6" id="KW-1133">Transmembrane helix</keyword>
<keyword evidence="5 6" id="KW-0472">Membrane</keyword>
<feature type="transmembrane region" description="Helical" evidence="6">
    <location>
        <begin position="443"/>
        <end position="464"/>
    </location>
</feature>
<reference evidence="9" key="1">
    <citation type="submission" date="2018-12" db="EMBL/GenBank/DDBJ databases">
        <title>Complete genome sequence of Paenibacillus sp. MBLB1234.</title>
        <authorList>
            <person name="Nam Y.-D."/>
            <person name="Kang J."/>
            <person name="Chung W.-H."/>
            <person name="Park Y.S."/>
        </authorList>
    </citation>
    <scope>NUCLEOTIDE SEQUENCE [LARGE SCALE GENOMIC DNA]</scope>
    <source>
        <strain evidence="9">MBLB1234</strain>
    </source>
</reference>
<evidence type="ECO:0000259" key="7">
    <source>
        <dbReference type="Pfam" id="PF02687"/>
    </source>
</evidence>
<sequence length="809" mass="88572">MYAAYSLCRANLRKKKVHNALIGLLILLSTILLVTSVTVIFNTTNLFSSMHAKTHGSHEMLILDGEVHDPKLVYQWWKEQEGVATSSLIPFRTLSGISRPGHEPTAGLLNLYLYMMDTTARPYEVDELLFAQGKESLVPEPGTVWLPSSIAYLYDISPGATLEFSTGDSRLTMEVAAVVVDMPFGAPFPTSARIWMNHQDYLAQFQDIPGNDQYMMGLRFEDYSRSSTYWERWQQEMGTPYLGSKTSFQEMSSFYLIMNKMIGFIMVSLGVMMMFVALFTIGFTISDDILSNYKTVGVIKALGLTSRKLIGVYMMQYIIIAAVAVVPGFIASRFLSGMIVDSALSSLKTKTAGITPGGGWPAVATALLVLALILLCVFYYANKARHVQPMQAIRYGMSETQHSMQTRRLTRAKGSSSTGMLGRAPLLAVIGFRNLLKNRKATVLMLLLSMMMSAVLVLGFVLLYSISHIKETSPLWGYDSTDVVVQVTNKSVFSRSAFDLQAASDPRIQNTNWIGGVNGVATAGRPAGAEANYTEPMNFSMTVIDGSYDEIGYSNLSGRNPQNKDEISIGMNVAKQLNKEIGDVVEVYIEGHKHLLTISGIYQSIANMSYSARILADTVRVNHPDYEDLDSGFINLRNDADIEQVVQDLSAGYGSSASVTTQQTLLYAVYKQAVASLILPMSIMGLLFTGVTVIIVYSLSRINIRKESKTYGIYKTLGLTSGKIRFSIMLGVLALSIIGAILGALAGAYILPLVLGSVLSDYGIAKLPLILNWWGIIAFALVTALAAGLGSWASSRIVARTSPQILVVE</sequence>
<dbReference type="InterPro" id="IPR038766">
    <property type="entry name" value="Membrane_comp_ABC_pdt"/>
</dbReference>
<dbReference type="PANTHER" id="PTHR30287">
    <property type="entry name" value="MEMBRANE COMPONENT OF PREDICTED ABC SUPERFAMILY METABOLITE UPTAKE TRANSPORTER"/>
    <property type="match status" value="1"/>
</dbReference>
<protein>
    <submittedName>
        <fullName evidence="8">ABC transporter permease</fullName>
    </submittedName>
</protein>
<evidence type="ECO:0000256" key="5">
    <source>
        <dbReference type="ARBA" id="ARBA00023136"/>
    </source>
</evidence>
<dbReference type="EMBL" id="CP034346">
    <property type="protein sequence ID" value="AZS17313.1"/>
    <property type="molecule type" value="Genomic_DNA"/>
</dbReference>
<feature type="transmembrane region" description="Helical" evidence="6">
    <location>
        <begin position="261"/>
        <end position="285"/>
    </location>
</feature>
<evidence type="ECO:0000313" key="8">
    <source>
        <dbReference type="EMBL" id="AZS17313.1"/>
    </source>
</evidence>
<name>A0A3S9V419_9BACL</name>
<organism evidence="8 9">
    <name type="scientific">Paenibacillus lutimineralis</name>
    <dbReference type="NCBI Taxonomy" id="2707005"/>
    <lineage>
        <taxon>Bacteria</taxon>
        <taxon>Bacillati</taxon>
        <taxon>Bacillota</taxon>
        <taxon>Bacilli</taxon>
        <taxon>Bacillales</taxon>
        <taxon>Paenibacillaceae</taxon>
        <taxon>Paenibacillus</taxon>
    </lineage>
</organism>
<evidence type="ECO:0000256" key="2">
    <source>
        <dbReference type="ARBA" id="ARBA00022475"/>
    </source>
</evidence>
<accession>A0A3S9V419</accession>
<feature type="transmembrane region" description="Helical" evidence="6">
    <location>
        <begin position="360"/>
        <end position="381"/>
    </location>
</feature>
<evidence type="ECO:0000256" key="6">
    <source>
        <dbReference type="SAM" id="Phobius"/>
    </source>
</evidence>
<keyword evidence="9" id="KW-1185">Reference proteome</keyword>
<comment type="subcellular location">
    <subcellularLocation>
        <location evidence="1">Cell membrane</location>
        <topology evidence="1">Multi-pass membrane protein</topology>
    </subcellularLocation>
</comment>
<evidence type="ECO:0000256" key="1">
    <source>
        <dbReference type="ARBA" id="ARBA00004651"/>
    </source>
</evidence>
<evidence type="ECO:0000256" key="3">
    <source>
        <dbReference type="ARBA" id="ARBA00022692"/>
    </source>
</evidence>
<gene>
    <name evidence="8" type="ORF">EI981_24700</name>
</gene>
<feature type="transmembrane region" description="Helical" evidence="6">
    <location>
        <begin position="317"/>
        <end position="340"/>
    </location>
</feature>
<feature type="transmembrane region" description="Helical" evidence="6">
    <location>
        <begin position="728"/>
        <end position="751"/>
    </location>
</feature>
<keyword evidence="2" id="KW-1003">Cell membrane</keyword>
<dbReference type="OrthoDB" id="2024371at2"/>
<feature type="domain" description="ABC3 transporter permease C-terminal" evidence="7">
    <location>
        <begin position="683"/>
        <end position="803"/>
    </location>
</feature>
<feature type="transmembrane region" description="Helical" evidence="6">
    <location>
        <begin position="21"/>
        <end position="41"/>
    </location>
</feature>
<dbReference type="RefSeq" id="WP_127002760.1">
    <property type="nucleotide sequence ID" value="NZ_CP034346.1"/>
</dbReference>
<dbReference type="GO" id="GO:0005886">
    <property type="term" value="C:plasma membrane"/>
    <property type="evidence" value="ECO:0007669"/>
    <property type="project" value="UniProtKB-SubCell"/>
</dbReference>
<evidence type="ECO:0000313" key="9">
    <source>
        <dbReference type="Proteomes" id="UP000270678"/>
    </source>
</evidence>
<dbReference type="InterPro" id="IPR003838">
    <property type="entry name" value="ABC3_permease_C"/>
</dbReference>